<proteinExistence type="inferred from homology"/>
<comment type="similarity">
    <text evidence="3">Belongs to the DOP1 family.</text>
</comment>
<sequence>MESDEEQQLILKHSRQYAALRADLSAALSAFDRAQDWADLIHDLQRVKRVLGKHAGHTFLSEKTLLAKRLAQCLTSFLPSGVHLKALETYHTVFDRIGSAALARDLPLYAGGLFPLFSHCSTTLKAPLLSLYEQFFLPLGPALCPVLDGFILAILPGLDDESSDFYGRSYSLLDAIGIAVKDRGIFARALWRALLVSPPTRFAAAHYLRTKLSGGDKDLRGDMVSDMPLVSYAITAALSDENALTQRNVLDLLMAELALNSSFFDCSSDEDYNAAVSVMCGVFGALIKRDMSLTKRVHAWLLGGHDGESGQNFCREHSKGLVLAALDSEVNSSLNQSKGNLKLLTKPCRIVTALLDRDELSDCLGHHFALRILKFGMRVSASEEAEYDHEVRSLIADLLQDMGSARVFDELERMITTETQKTYEDFELLTFALSMFPTQNEVVRREHLPILLREVVNSVNVDETDVKTLERAVLFCSEAVLAVGISRLTSTNRTLSSHIQETIASFASLFVGWLAHAVEQAPVEVGRSYCDVSIADEYVAEMRMSAVYESQKEYVSLAKGACEFFMAVTSSGLASTDSIGLALQATAKCACSADVRISLAGAKAFAEVAAHMDGDELLTMGSREQVLRVVRRCWRQMHPSLQTATAQSAQALLNLQRRFPEEVKIVVADGILSGDLSRRLRNLERFACLWRLAVEHRLLPLPADDGLFLMLDALTDEDWGPKMLARSWLSDALEVDAASVLDAPLRLLLTQEARTTGNTHSFESVYDAPRALYAFQVIRGILESCPTIISSSHEDTHILSSSTQVSRKDGKRGRTGIRALASCTPSARIVQLLADVFALPDALRRYTRGIITDPPIEGPVPLQVLLPADSYVTAIGITCLGYLRGSIPPQFDSISTTLSLTTADSVHHPDNITNSEDLEWVLAGLGTKPFRELHAGVSAAAAECLATLFTAIPVPSQLSAMMSNAFAKPVLNLVCKHITNPDPVLELHFMDVMTFLITADGPCYLSSIQGKDAFAKSDTGKIRLSLSEPQLQLGSSKPSDTVPAALQPGTVESLDQFVPWILEGVSRTCRTSAVDHTSGSQEVLGVRRRWIRFMETAMRFIGTSLPTITEGLLLILWEYLEVQNRVSNDERFTGDSEFSRVDETLVLLEGLAVIASNVLWSFEHALSNSDLNDDISKSQPADFAETTEPMATRDGSSAKGTSRLERRTGTFENKPGGSHHSNISSFERAPHVTTATSSMISAINPLRMINDFVKDVLSGSGSDGMHRLFDPRRSAARILFCSLPNLIESVAKVWGPSKEAQVSESIRAKHPSDGHAIPPSRLSTELPRERRQAQRFAVLSLLEPIFELRSTDVIASVIALFVKEQDEVGLPKDENLNSYAKMAVHMLHALDYATPDVVVNAVKFIYEKATRWDGASADASEGRLQQTFRKKSYAAIQKVITSVMTGNYESEELKSIGQNAPASQSSAIAGGSTGLDLNQPGFPLNGSSVGHQDLFHWGDFFAQFTCGTVETACLYFLDYFLESCSDGDDVLSAWPTLNNIIKESLASGQRRRNTPPVLRIIGTFVRRHPSPFPDRRYKTEIMGRATTAIDSCALIASGGAELSKEELRAGDDFRKKLSILALRTLSSNVPAIVDSAFLDERPQVMSSTTSSLSPAIVVLKKSAARAFAIRNAADSTRRLRGSRTEENEAQDILQTEACVAATEVILNISGRDWGAKHARREVVSLLEDPNFFYGKHGGVLENVAAIIREVVAGGGASFLFLSIGKSASNGTPGLPSIFTGRDSETVLRARAIRRLAFCVFVSEPDFYSPQLSTILERIRDAFRMGEPLLVAECMTCLRALLLRTGPSSVSAFRASTLAELFRIALNPLEDLNVTLAALKFLDLITLLSPPDYGYETCFFFGEQNLASTASAGPFKPFEPLVSKLVSLWKAEVKTTDTIFEEPFRLKPGYTVFSGRKTIDLDGAFVGRYACALSVRNSTPKMRASPIERTIICREFEQEFLI</sequence>
<dbReference type="Proteomes" id="UP000247409">
    <property type="component" value="Unassembled WGS sequence"/>
</dbReference>
<evidence type="ECO:0000256" key="1">
    <source>
        <dbReference type="ARBA" id="ARBA00022448"/>
    </source>
</evidence>
<dbReference type="PANTHER" id="PTHR14042:SF24">
    <property type="entry name" value="PROTEIN DOPEY-1 HOMOLOG"/>
    <property type="match status" value="1"/>
</dbReference>
<organism evidence="7 8">
    <name type="scientific">Gracilariopsis chorda</name>
    <dbReference type="NCBI Taxonomy" id="448386"/>
    <lineage>
        <taxon>Eukaryota</taxon>
        <taxon>Rhodophyta</taxon>
        <taxon>Florideophyceae</taxon>
        <taxon>Rhodymeniophycidae</taxon>
        <taxon>Gracilariales</taxon>
        <taxon>Gracilariaceae</taxon>
        <taxon>Gracilariopsis</taxon>
    </lineage>
</organism>
<feature type="region of interest" description="Disordered" evidence="4">
    <location>
        <begin position="1171"/>
        <end position="1229"/>
    </location>
</feature>
<keyword evidence="2" id="KW-0653">Protein transport</keyword>
<feature type="domain" description="DOP1 N-terminal" evidence="5">
    <location>
        <begin position="16"/>
        <end position="304"/>
    </location>
</feature>
<feature type="domain" description="DOP1-like C-terminal" evidence="6">
    <location>
        <begin position="1702"/>
        <end position="1902"/>
    </location>
</feature>
<feature type="region of interest" description="Disordered" evidence="4">
    <location>
        <begin position="1307"/>
        <end position="1328"/>
    </location>
</feature>
<evidence type="ECO:0000256" key="3">
    <source>
        <dbReference type="ARBA" id="ARBA00046326"/>
    </source>
</evidence>
<keyword evidence="8" id="KW-1185">Reference proteome</keyword>
<gene>
    <name evidence="7" type="ORF">BWQ96_08953</name>
</gene>
<evidence type="ECO:0000313" key="8">
    <source>
        <dbReference type="Proteomes" id="UP000247409"/>
    </source>
</evidence>
<dbReference type="GO" id="GO:0005829">
    <property type="term" value="C:cytosol"/>
    <property type="evidence" value="ECO:0007669"/>
    <property type="project" value="GOC"/>
</dbReference>
<dbReference type="Pfam" id="PF04118">
    <property type="entry name" value="Dopey_N"/>
    <property type="match status" value="1"/>
</dbReference>
<dbReference type="InterPro" id="IPR007249">
    <property type="entry name" value="DOP1_N"/>
</dbReference>
<protein>
    <submittedName>
        <fullName evidence="7">Protein dopey-2</fullName>
    </submittedName>
</protein>
<dbReference type="OrthoDB" id="297643at2759"/>
<comment type="caution">
    <text evidence="7">The sequence shown here is derived from an EMBL/GenBank/DDBJ whole genome shotgun (WGS) entry which is preliminary data.</text>
</comment>
<dbReference type="InterPro" id="IPR016024">
    <property type="entry name" value="ARM-type_fold"/>
</dbReference>
<dbReference type="EMBL" id="NBIV01000221">
    <property type="protein sequence ID" value="PXF41338.1"/>
    <property type="molecule type" value="Genomic_DNA"/>
</dbReference>
<dbReference type="InterPro" id="IPR040314">
    <property type="entry name" value="DOP1"/>
</dbReference>
<dbReference type="GO" id="GO:0006895">
    <property type="term" value="P:Golgi to endosome transport"/>
    <property type="evidence" value="ECO:0007669"/>
    <property type="project" value="InterPro"/>
</dbReference>
<accession>A0A2V3IH24</accession>
<name>A0A2V3IH24_9FLOR</name>
<evidence type="ECO:0000259" key="6">
    <source>
        <dbReference type="Pfam" id="PF24598"/>
    </source>
</evidence>
<keyword evidence="1" id="KW-0813">Transport</keyword>
<reference evidence="7 8" key="1">
    <citation type="journal article" date="2018" name="Mol. Biol. Evol.">
        <title>Analysis of the draft genome of the red seaweed Gracilariopsis chorda provides insights into genome size evolution in Rhodophyta.</title>
        <authorList>
            <person name="Lee J."/>
            <person name="Yang E.C."/>
            <person name="Graf L."/>
            <person name="Yang J.H."/>
            <person name="Qiu H."/>
            <person name="Zel Zion U."/>
            <person name="Chan C.X."/>
            <person name="Stephens T.G."/>
            <person name="Weber A.P.M."/>
            <person name="Boo G.H."/>
            <person name="Boo S.M."/>
            <person name="Kim K.M."/>
            <person name="Shin Y."/>
            <person name="Jung M."/>
            <person name="Lee S.J."/>
            <person name="Yim H.S."/>
            <person name="Lee J.H."/>
            <person name="Bhattacharya D."/>
            <person name="Yoon H.S."/>
        </authorList>
    </citation>
    <scope>NUCLEOTIDE SEQUENCE [LARGE SCALE GENOMIC DNA]</scope>
    <source>
        <strain evidence="7 8">SKKU-2015</strain>
        <tissue evidence="7">Whole body</tissue>
    </source>
</reference>
<dbReference type="SUPFAM" id="SSF48371">
    <property type="entry name" value="ARM repeat"/>
    <property type="match status" value="1"/>
</dbReference>
<dbReference type="PANTHER" id="PTHR14042">
    <property type="entry name" value="DOPEY-RELATED"/>
    <property type="match status" value="1"/>
</dbReference>
<evidence type="ECO:0000256" key="4">
    <source>
        <dbReference type="SAM" id="MobiDB-lite"/>
    </source>
</evidence>
<evidence type="ECO:0000313" key="7">
    <source>
        <dbReference type="EMBL" id="PXF41338.1"/>
    </source>
</evidence>
<evidence type="ECO:0000256" key="2">
    <source>
        <dbReference type="ARBA" id="ARBA00022927"/>
    </source>
</evidence>
<dbReference type="Pfam" id="PF24598">
    <property type="entry name" value="DOP1_C"/>
    <property type="match status" value="1"/>
</dbReference>
<dbReference type="GO" id="GO:0005802">
    <property type="term" value="C:trans-Golgi network"/>
    <property type="evidence" value="ECO:0007669"/>
    <property type="project" value="TreeGrafter"/>
</dbReference>
<dbReference type="GO" id="GO:0015031">
    <property type="term" value="P:protein transport"/>
    <property type="evidence" value="ECO:0007669"/>
    <property type="project" value="UniProtKB-KW"/>
</dbReference>
<dbReference type="InterPro" id="IPR056457">
    <property type="entry name" value="DOP1_C"/>
</dbReference>
<dbReference type="GO" id="GO:0005768">
    <property type="term" value="C:endosome"/>
    <property type="evidence" value="ECO:0007669"/>
    <property type="project" value="TreeGrafter"/>
</dbReference>
<evidence type="ECO:0000259" key="5">
    <source>
        <dbReference type="Pfam" id="PF04118"/>
    </source>
</evidence>